<dbReference type="InterPro" id="IPR011761">
    <property type="entry name" value="ATP-grasp"/>
</dbReference>
<comment type="caution">
    <text evidence="4">The sequence shown here is derived from an EMBL/GenBank/DDBJ whole genome shotgun (WGS) entry which is preliminary data.</text>
</comment>
<dbReference type="RefSeq" id="WP_192535878.1">
    <property type="nucleotide sequence ID" value="NZ_RRZD01000002.1"/>
</dbReference>
<protein>
    <recommendedName>
        <fullName evidence="3">ATP-grasp domain-containing protein</fullName>
    </recommendedName>
</protein>
<keyword evidence="2" id="KW-0547">Nucleotide-binding</keyword>
<proteinExistence type="predicted"/>
<accession>A0ABR9EXL6</accession>
<dbReference type="PROSITE" id="PS50975">
    <property type="entry name" value="ATP_GRASP"/>
    <property type="match status" value="1"/>
</dbReference>
<sequence>MLSKFLNYLVGKEATEKHVLCKISKAECYKAIVPLIKPFSTSRSTSTKSTNYIIRLECDGFVGVGEAAARGTKLTGDHKKYISIVIKKMVDIVSGSVIDFSDKHSALTSIKAIYAELEGCAAKNANEVNKNKPFRGILSGFDIALLDLAAKKLDITVSSLLGEKRERVYVSASTLSASKGAAEILSRLHRQATKFDAFRCKGAADHAENLDKLNHMRSVNKELSKNTSYWLDLNEALSPESAVEFIHLIIDWMSKEHNENQLMIIEQPIPKEYVQELCSLQQLCDDLLLLKHGKIVIMADESLWDLDDFKVLMSHGGCKAINIKIPKVGGLIKALELGEFVEKNSPETMVYIGGMIGTSDIMGRAIYNLYKALPRVDLCTTSPAGNVEKNLAENPLRYVSASTNEILLGSGPGLGSDLDYKALEEFKEDLISKGGGLSFEMPLPFDKLLNIYNNQELLPLSPKELDNHLIEREALLLGLSTTRSSLTRFSVFSSNNTATFSWTLELSLPKDTRLACKKKAVTKELFKSAGAPVAEGRSYSINDNRADMVAYAEKLGWPVAVKPGVGTGGVGVTANISNAEELLWAIDQISNSKLASERNDGTLILEKHIAGKELRILVAGGKAVSAVERIQPHVTGDGEHNISVLVDHKNYLRSKNPNLSNSKLKKGSAAKFQLGRQGMTFESVPNAGEVVTLSPVFSISQGADSRSVIDTTHSSVLAAAVKATSGVEGLHEAGVDLILEDYTKPIEGQQACVCEVNTSPAISSAHFPMYGKSVNVAREFLCSVLHRKWGKDYSHIDTAIEGASYTGIFIEVEGEFDKRLYDDVLQQIGAEGVECDITQYRFVTVLSCKGSLPKLLVLPSLISVLVSSSSNTRRVVSFLF</sequence>
<dbReference type="PANTHER" id="PTHR48073:SF2">
    <property type="entry name" value="O-SUCCINYLBENZOATE SYNTHASE"/>
    <property type="match status" value="1"/>
</dbReference>
<gene>
    <name evidence="4" type="ORF">EI168_02430</name>
</gene>
<keyword evidence="1" id="KW-0479">Metal-binding</keyword>
<evidence type="ECO:0000313" key="5">
    <source>
        <dbReference type="Proteomes" id="UP001645039"/>
    </source>
</evidence>
<keyword evidence="2" id="KW-0067">ATP-binding</keyword>
<dbReference type="Pfam" id="PF02746">
    <property type="entry name" value="MR_MLE_N"/>
    <property type="match status" value="1"/>
</dbReference>
<name>A0ABR9EXL6_9GAMM</name>
<dbReference type="InterPro" id="IPR013341">
    <property type="entry name" value="Mandelate_racemase_N_dom"/>
</dbReference>
<evidence type="ECO:0000256" key="1">
    <source>
        <dbReference type="ARBA" id="ARBA00022723"/>
    </source>
</evidence>
<evidence type="ECO:0000259" key="3">
    <source>
        <dbReference type="PROSITE" id="PS50975"/>
    </source>
</evidence>
<evidence type="ECO:0000256" key="2">
    <source>
        <dbReference type="PROSITE-ProRule" id="PRU00409"/>
    </source>
</evidence>
<dbReference type="PANTHER" id="PTHR48073">
    <property type="entry name" value="O-SUCCINYLBENZOATE SYNTHASE-RELATED"/>
    <property type="match status" value="1"/>
</dbReference>
<dbReference type="SUPFAM" id="SSF56059">
    <property type="entry name" value="Glutathione synthetase ATP-binding domain-like"/>
    <property type="match status" value="1"/>
</dbReference>
<feature type="domain" description="ATP-grasp" evidence="3">
    <location>
        <begin position="523"/>
        <end position="785"/>
    </location>
</feature>
<dbReference type="Gene3D" id="3.30.470.20">
    <property type="entry name" value="ATP-grasp fold, B domain"/>
    <property type="match status" value="2"/>
</dbReference>
<dbReference type="Gene3D" id="3.30.390.10">
    <property type="entry name" value="Enolase-like, N-terminal domain"/>
    <property type="match status" value="1"/>
</dbReference>
<organism evidence="4 5">
    <name type="scientific">Halomonas casei</name>
    <dbReference type="NCBI Taxonomy" id="2742613"/>
    <lineage>
        <taxon>Bacteria</taxon>
        <taxon>Pseudomonadati</taxon>
        <taxon>Pseudomonadota</taxon>
        <taxon>Gammaproteobacteria</taxon>
        <taxon>Oceanospirillales</taxon>
        <taxon>Halomonadaceae</taxon>
        <taxon>Halomonas</taxon>
    </lineage>
</organism>
<dbReference type="Proteomes" id="UP001645039">
    <property type="component" value="Unassembled WGS sequence"/>
</dbReference>
<reference evidence="4 5" key="1">
    <citation type="submission" date="2020-07" db="EMBL/GenBank/DDBJ databases">
        <title>Halophilic bacteria isolated from french cheeses.</title>
        <authorList>
            <person name="Kothe C.I."/>
            <person name="Farah-Kraiem B."/>
            <person name="Renault P."/>
            <person name="Dridi B."/>
        </authorList>
    </citation>
    <scope>NUCLEOTIDE SEQUENCE [LARGE SCALE GENOMIC DNA]</scope>
    <source>
        <strain evidence="4 5">FME1</strain>
    </source>
</reference>
<dbReference type="InterPro" id="IPR005479">
    <property type="entry name" value="CPAse_ATP-bd"/>
</dbReference>
<dbReference type="InterPro" id="IPR036849">
    <property type="entry name" value="Enolase-like_C_sf"/>
</dbReference>
<dbReference type="SFLD" id="SFLDS00001">
    <property type="entry name" value="Enolase"/>
    <property type="match status" value="1"/>
</dbReference>
<dbReference type="SUPFAM" id="SSF54826">
    <property type="entry name" value="Enolase N-terminal domain-like"/>
    <property type="match status" value="1"/>
</dbReference>
<dbReference type="EMBL" id="RRZD01000002">
    <property type="protein sequence ID" value="MBE0398965.1"/>
    <property type="molecule type" value="Genomic_DNA"/>
</dbReference>
<dbReference type="SUPFAM" id="SSF51604">
    <property type="entry name" value="Enolase C-terminal domain-like"/>
    <property type="match status" value="1"/>
</dbReference>
<dbReference type="InterPro" id="IPR029017">
    <property type="entry name" value="Enolase-like_N"/>
</dbReference>
<keyword evidence="5" id="KW-1185">Reference proteome</keyword>
<evidence type="ECO:0000313" key="4">
    <source>
        <dbReference type="EMBL" id="MBE0398965.1"/>
    </source>
</evidence>
<dbReference type="Gene3D" id="3.20.20.120">
    <property type="entry name" value="Enolase-like C-terminal domain"/>
    <property type="match status" value="1"/>
</dbReference>
<dbReference type="Pfam" id="PF02786">
    <property type="entry name" value="CPSase_L_D2"/>
    <property type="match status" value="1"/>
</dbReference>
<dbReference type="Pfam" id="PF13378">
    <property type="entry name" value="MR_MLE_C"/>
    <property type="match status" value="1"/>
</dbReference>
<dbReference type="InterPro" id="IPR029065">
    <property type="entry name" value="Enolase_C-like"/>
</dbReference>